<evidence type="ECO:0000313" key="1">
    <source>
        <dbReference type="Proteomes" id="UP000887569"/>
    </source>
</evidence>
<dbReference type="WBParaSite" id="PgR019_g108_t01">
    <property type="protein sequence ID" value="PgR019_g108_t01"/>
    <property type="gene ID" value="PgR019_g108"/>
</dbReference>
<dbReference type="Proteomes" id="UP000887569">
    <property type="component" value="Unplaced"/>
</dbReference>
<evidence type="ECO:0000313" key="2">
    <source>
        <dbReference type="WBParaSite" id="PgR019_g108_t01"/>
    </source>
</evidence>
<accession>A0A915AXK5</accession>
<keyword evidence="1" id="KW-1185">Reference proteome</keyword>
<reference evidence="2" key="1">
    <citation type="submission" date="2022-11" db="UniProtKB">
        <authorList>
            <consortium name="WormBaseParasite"/>
        </authorList>
    </citation>
    <scope>IDENTIFICATION</scope>
</reference>
<name>A0A915AXK5_PARUN</name>
<organism evidence="1 2">
    <name type="scientific">Parascaris univalens</name>
    <name type="common">Nematode worm</name>
    <dbReference type="NCBI Taxonomy" id="6257"/>
    <lineage>
        <taxon>Eukaryota</taxon>
        <taxon>Metazoa</taxon>
        <taxon>Ecdysozoa</taxon>
        <taxon>Nematoda</taxon>
        <taxon>Chromadorea</taxon>
        <taxon>Rhabditida</taxon>
        <taxon>Spirurina</taxon>
        <taxon>Ascaridomorpha</taxon>
        <taxon>Ascaridoidea</taxon>
        <taxon>Ascarididae</taxon>
        <taxon>Parascaris</taxon>
    </lineage>
</organism>
<sequence length="82" mass="8891">SLMLFRLVRPGLISITVAEKFILTILSLSNCILPVKVPSSSSNVTCFKASSILSPNPNGSNGRFRCCRSSIGRQYKPGYPSL</sequence>
<dbReference type="AlphaFoldDB" id="A0A915AXK5"/>
<protein>
    <submittedName>
        <fullName evidence="2">Uncharacterized protein</fullName>
    </submittedName>
</protein>
<proteinExistence type="predicted"/>